<organism evidence="1">
    <name type="scientific">marine sediment metagenome</name>
    <dbReference type="NCBI Taxonomy" id="412755"/>
    <lineage>
        <taxon>unclassified sequences</taxon>
        <taxon>metagenomes</taxon>
        <taxon>ecological metagenomes</taxon>
    </lineage>
</organism>
<reference evidence="1" key="1">
    <citation type="journal article" date="2015" name="Nature">
        <title>Complex archaea that bridge the gap between prokaryotes and eukaryotes.</title>
        <authorList>
            <person name="Spang A."/>
            <person name="Saw J.H."/>
            <person name="Jorgensen S.L."/>
            <person name="Zaremba-Niedzwiedzka K."/>
            <person name="Martijn J."/>
            <person name="Lind A.E."/>
            <person name="van Eijk R."/>
            <person name="Schleper C."/>
            <person name="Guy L."/>
            <person name="Ettema T.J."/>
        </authorList>
    </citation>
    <scope>NUCLEOTIDE SEQUENCE</scope>
</reference>
<gene>
    <name evidence="1" type="ORF">LCGC14_1941370</name>
</gene>
<comment type="caution">
    <text evidence="1">The sequence shown here is derived from an EMBL/GenBank/DDBJ whole genome shotgun (WGS) entry which is preliminary data.</text>
</comment>
<dbReference type="InterPro" id="IPR027434">
    <property type="entry name" value="Homing_endonucl"/>
</dbReference>
<protein>
    <recommendedName>
        <fullName evidence="2">Homing endonuclease LAGLIDADG domain-containing protein</fullName>
    </recommendedName>
</protein>
<proteinExistence type="predicted"/>
<sequence>GYFSARGYISIIKRTGVSKKFYEMRLTLHFDNLRDAELFKENFGGTVNILSQKATNKRKYRWQIYGGEAGYFMKVVQPYLIGNLIKKKVKLALSYHNYIRKHYQQQNEAYRKHKHQFYLQMKRLK</sequence>
<evidence type="ECO:0008006" key="2">
    <source>
        <dbReference type="Google" id="ProtNLM"/>
    </source>
</evidence>
<name>A0A0F9HYL1_9ZZZZ</name>
<dbReference type="Gene3D" id="3.10.28.10">
    <property type="entry name" value="Homing endonucleases"/>
    <property type="match status" value="1"/>
</dbReference>
<feature type="non-terminal residue" evidence="1">
    <location>
        <position position="1"/>
    </location>
</feature>
<evidence type="ECO:0000313" key="1">
    <source>
        <dbReference type="EMBL" id="KKL86770.1"/>
    </source>
</evidence>
<accession>A0A0F9HYL1</accession>
<dbReference type="AlphaFoldDB" id="A0A0F9HYL1"/>
<dbReference type="EMBL" id="LAZR01021018">
    <property type="protein sequence ID" value="KKL86770.1"/>
    <property type="molecule type" value="Genomic_DNA"/>
</dbReference>